<feature type="transmembrane region" description="Helical" evidence="7">
    <location>
        <begin position="44"/>
        <end position="65"/>
    </location>
</feature>
<feature type="transmembrane region" description="Helical" evidence="7">
    <location>
        <begin position="485"/>
        <end position="502"/>
    </location>
</feature>
<evidence type="ECO:0000313" key="9">
    <source>
        <dbReference type="EMBL" id="MBD5778339.1"/>
    </source>
</evidence>
<evidence type="ECO:0000256" key="6">
    <source>
        <dbReference type="ARBA" id="ARBA00023136"/>
    </source>
</evidence>
<dbReference type="Gene3D" id="1.20.1250.20">
    <property type="entry name" value="MFS general substrate transporter like domains"/>
    <property type="match status" value="1"/>
</dbReference>
<keyword evidence="4 7" id="KW-0812">Transmembrane</keyword>
<feature type="transmembrane region" description="Helical" evidence="7">
    <location>
        <begin position="329"/>
        <end position="349"/>
    </location>
</feature>
<evidence type="ECO:0000256" key="7">
    <source>
        <dbReference type="SAM" id="Phobius"/>
    </source>
</evidence>
<feature type="transmembrane region" description="Helical" evidence="7">
    <location>
        <begin position="239"/>
        <end position="256"/>
    </location>
</feature>
<name>A0A927F5P0_9BACT</name>
<accession>A0A927F5P0</accession>
<feature type="transmembrane region" description="Helical" evidence="7">
    <location>
        <begin position="301"/>
        <end position="320"/>
    </location>
</feature>
<feature type="transmembrane region" description="Helical" evidence="7">
    <location>
        <begin position="355"/>
        <end position="377"/>
    </location>
</feature>
<dbReference type="PROSITE" id="PS50850">
    <property type="entry name" value="MFS"/>
    <property type="match status" value="1"/>
</dbReference>
<feature type="transmembrane region" description="Helical" evidence="7">
    <location>
        <begin position="142"/>
        <end position="163"/>
    </location>
</feature>
<dbReference type="InterPro" id="IPR051788">
    <property type="entry name" value="MFS_Transporter"/>
</dbReference>
<dbReference type="InterPro" id="IPR036259">
    <property type="entry name" value="MFS_trans_sf"/>
</dbReference>
<dbReference type="GO" id="GO:0012505">
    <property type="term" value="C:endomembrane system"/>
    <property type="evidence" value="ECO:0007669"/>
    <property type="project" value="UniProtKB-SubCell"/>
</dbReference>
<feature type="transmembrane region" description="Helical" evidence="7">
    <location>
        <begin position="175"/>
        <end position="192"/>
    </location>
</feature>
<feature type="transmembrane region" description="Helical" evidence="7">
    <location>
        <begin position="107"/>
        <end position="130"/>
    </location>
</feature>
<evidence type="ECO:0000259" key="8">
    <source>
        <dbReference type="PROSITE" id="PS50850"/>
    </source>
</evidence>
<sequence>MTDSLIHPKRLLYAGFTAILATGIGFAVRGGILDNWGAEFGFSATQLGVISGAGLTGFCFGIFVGGLVVDSIGYGKLIVASFLLHMLSAVVTFTATAGMDTAIAYQWLFWGTFIFALANGSLEAVANPLVATLFPENRTHYLNILHASWPLGLVLGGAVGWFLDDRMNVSWKWQLAIFLIPTIVYGIMFMGQRFPKSEAAEKGLKLGDMFKDVGLLGGAVIALMLFLFFQATFPAIPTYVLAIAALALIFVIGKITSFALGSIMLFVLFGTHILVGAVELGTDGWIQNITGSILSSEEGKFLFVITSLTMFVLRFCAAWIEEHLKLSPVGLLLLCSVLAFVGLNLSSGIESFKGAVLALLIYGVGKTFFWPTMLAVVGDRFPRTGAIAISIMGGLGMMSGGLIGLPGLGYAKDRFASEALQEEAPAIYQEMKAVDSNSWLFFEPVAAIDGKKLAEARSQEIPSEVQQTLIDSSLKGDRKTLRVDSLIPATMAVIFLGLLIYFRRLGGYRRVDLDN</sequence>
<evidence type="ECO:0000313" key="10">
    <source>
        <dbReference type="Proteomes" id="UP000622317"/>
    </source>
</evidence>
<dbReference type="EMBL" id="JACYFG010000004">
    <property type="protein sequence ID" value="MBD5778339.1"/>
    <property type="molecule type" value="Genomic_DNA"/>
</dbReference>
<dbReference type="RefSeq" id="WP_191615475.1">
    <property type="nucleotide sequence ID" value="NZ_JACYFG010000004.1"/>
</dbReference>
<gene>
    <name evidence="9" type="ORF">IEN85_02385</name>
</gene>
<evidence type="ECO:0000256" key="5">
    <source>
        <dbReference type="ARBA" id="ARBA00022989"/>
    </source>
</evidence>
<organism evidence="9 10">
    <name type="scientific">Pelagicoccus enzymogenes</name>
    <dbReference type="NCBI Taxonomy" id="2773457"/>
    <lineage>
        <taxon>Bacteria</taxon>
        <taxon>Pseudomonadati</taxon>
        <taxon>Verrucomicrobiota</taxon>
        <taxon>Opitutia</taxon>
        <taxon>Puniceicoccales</taxon>
        <taxon>Pelagicoccaceae</taxon>
        <taxon>Pelagicoccus</taxon>
    </lineage>
</organism>
<dbReference type="InterPro" id="IPR020846">
    <property type="entry name" value="MFS_dom"/>
</dbReference>
<proteinExistence type="inferred from homology"/>
<keyword evidence="5 7" id="KW-1133">Transmembrane helix</keyword>
<dbReference type="AlphaFoldDB" id="A0A927F5P0"/>
<feature type="transmembrane region" description="Helical" evidence="7">
    <location>
        <begin position="77"/>
        <end position="95"/>
    </location>
</feature>
<feature type="domain" description="Major facilitator superfamily (MFS) profile" evidence="8">
    <location>
        <begin position="11"/>
        <end position="447"/>
    </location>
</feature>
<dbReference type="SUPFAM" id="SSF103473">
    <property type="entry name" value="MFS general substrate transporter"/>
    <property type="match status" value="1"/>
</dbReference>
<dbReference type="GO" id="GO:0022857">
    <property type="term" value="F:transmembrane transporter activity"/>
    <property type="evidence" value="ECO:0007669"/>
    <property type="project" value="InterPro"/>
</dbReference>
<reference evidence="9" key="1">
    <citation type="submission" date="2020-09" db="EMBL/GenBank/DDBJ databases">
        <title>Pelagicoccus enzymogenes sp. nov. with an EPS production, isolated from marine sediment.</title>
        <authorList>
            <person name="Feng X."/>
        </authorList>
    </citation>
    <scope>NUCLEOTIDE SEQUENCE</scope>
    <source>
        <strain evidence="9">NFK12</strain>
    </source>
</reference>
<comment type="subcellular location">
    <subcellularLocation>
        <location evidence="1">Endomembrane system</location>
        <topology evidence="1">Multi-pass membrane protein</topology>
    </subcellularLocation>
</comment>
<dbReference type="PANTHER" id="PTHR23514:SF3">
    <property type="entry name" value="BYPASS OF STOP CODON PROTEIN 6"/>
    <property type="match status" value="1"/>
</dbReference>
<keyword evidence="6 7" id="KW-0472">Membrane</keyword>
<dbReference type="Pfam" id="PF07690">
    <property type="entry name" value="MFS_1"/>
    <property type="match status" value="1"/>
</dbReference>
<comment type="caution">
    <text evidence="9">The sequence shown here is derived from an EMBL/GenBank/DDBJ whole genome shotgun (WGS) entry which is preliminary data.</text>
</comment>
<evidence type="ECO:0000256" key="4">
    <source>
        <dbReference type="ARBA" id="ARBA00022692"/>
    </source>
</evidence>
<dbReference type="Proteomes" id="UP000622317">
    <property type="component" value="Unassembled WGS sequence"/>
</dbReference>
<feature type="transmembrane region" description="Helical" evidence="7">
    <location>
        <begin position="213"/>
        <end position="233"/>
    </location>
</feature>
<dbReference type="PANTHER" id="PTHR23514">
    <property type="entry name" value="BYPASS OF STOP CODON PROTEIN 6"/>
    <property type="match status" value="1"/>
</dbReference>
<evidence type="ECO:0000256" key="2">
    <source>
        <dbReference type="ARBA" id="ARBA00008335"/>
    </source>
</evidence>
<feature type="transmembrane region" description="Helical" evidence="7">
    <location>
        <begin position="263"/>
        <end position="281"/>
    </location>
</feature>
<dbReference type="InterPro" id="IPR011701">
    <property type="entry name" value="MFS"/>
</dbReference>
<dbReference type="GO" id="GO:0016020">
    <property type="term" value="C:membrane"/>
    <property type="evidence" value="ECO:0007669"/>
    <property type="project" value="TreeGrafter"/>
</dbReference>
<evidence type="ECO:0000256" key="3">
    <source>
        <dbReference type="ARBA" id="ARBA00022448"/>
    </source>
</evidence>
<protein>
    <submittedName>
        <fullName evidence="9">MFS transporter</fullName>
    </submittedName>
</protein>
<keyword evidence="3" id="KW-0813">Transport</keyword>
<keyword evidence="10" id="KW-1185">Reference proteome</keyword>
<evidence type="ECO:0000256" key="1">
    <source>
        <dbReference type="ARBA" id="ARBA00004127"/>
    </source>
</evidence>
<comment type="similarity">
    <text evidence="2">Belongs to the major facilitator superfamily.</text>
</comment>
<feature type="transmembrane region" description="Helical" evidence="7">
    <location>
        <begin position="12"/>
        <end position="32"/>
    </location>
</feature>
<feature type="transmembrane region" description="Helical" evidence="7">
    <location>
        <begin position="384"/>
        <end position="405"/>
    </location>
</feature>